<accession>A0A375BMR9</accession>
<reference evidence="8" key="1">
    <citation type="submission" date="2018-01" db="EMBL/GenBank/DDBJ databases">
        <authorList>
            <person name="Clerissi C."/>
        </authorList>
    </citation>
    <scope>NUCLEOTIDE SEQUENCE</scope>
    <source>
        <strain evidence="8">Cupriavidus sp. LMG 19464</strain>
    </source>
</reference>
<dbReference type="RefSeq" id="WP_116356978.1">
    <property type="nucleotide sequence ID" value="NZ_JASNFM010000081.1"/>
</dbReference>
<dbReference type="Pfam" id="PF00155">
    <property type="entry name" value="Aminotran_1_2"/>
    <property type="match status" value="1"/>
</dbReference>
<dbReference type="InterPro" id="IPR000524">
    <property type="entry name" value="Tscrpt_reg_HTH_GntR"/>
</dbReference>
<sequence>MDAHTRKGDAGGESAAMARQKDSRGGRQATAGAAPARALQLVLPPTERLPDPVPSAQMTLVGQLTEWARMRIDERVFRAGMRMPSIRQLAQEKGISRFTVVEAYERLVALGYLESRRGSGFYVRERAPAAPAAPVARDAAPPARKIDVTWLLRSMFHTAEAHKAPGLGFLPNDWLDGELIASALRGLGRQPGNHFLASGTPQGFLPLRQQLRTRLEELEIRAGAEQIVLTSGITQALDLIARLYLQPGDAVLVGDPAWFVMFGRFAAQGAQVIGVPYTGEGPDLEALERIVQAHRPRLFVINSVLHNPTGTSLSAAKAFQLLRLAEQYDFLIVEDDIYCDLCPPGHAATRLASLDQLRRVIYLGSFSKTLAANLRVGFIAAHPEMAAALTDSKLLAGLATPEINERVLYKVLTEGHYRKHVERVRTRLDRARDDTRRALERLGLRLFPGQHAGMYLWADSGRDSNAIATAGHEEGYLFAPGSLFSPSQMPSGWMRFNVASSGDPDMLRFLARQLERL</sequence>
<evidence type="ECO:0000256" key="6">
    <source>
        <dbReference type="SAM" id="MobiDB-lite"/>
    </source>
</evidence>
<evidence type="ECO:0000256" key="2">
    <source>
        <dbReference type="ARBA" id="ARBA00022898"/>
    </source>
</evidence>
<dbReference type="InterPro" id="IPR015424">
    <property type="entry name" value="PyrdxlP-dep_Trfase"/>
</dbReference>
<dbReference type="Gene3D" id="1.10.10.10">
    <property type="entry name" value="Winged helix-like DNA-binding domain superfamily/Winged helix DNA-binding domain"/>
    <property type="match status" value="1"/>
</dbReference>
<evidence type="ECO:0000256" key="1">
    <source>
        <dbReference type="ARBA" id="ARBA00005384"/>
    </source>
</evidence>
<evidence type="ECO:0000256" key="5">
    <source>
        <dbReference type="ARBA" id="ARBA00023163"/>
    </source>
</evidence>
<dbReference type="SUPFAM" id="SSF46785">
    <property type="entry name" value="Winged helix' DNA-binding domain"/>
    <property type="match status" value="1"/>
</dbReference>
<dbReference type="InterPro" id="IPR015421">
    <property type="entry name" value="PyrdxlP-dep_Trfase_major"/>
</dbReference>
<dbReference type="InterPro" id="IPR051446">
    <property type="entry name" value="HTH_trans_reg/aminotransferase"/>
</dbReference>
<keyword evidence="3" id="KW-0805">Transcription regulation</keyword>
<organism evidence="8">
    <name type="scientific">Cupriavidus taiwanensis</name>
    <dbReference type="NCBI Taxonomy" id="164546"/>
    <lineage>
        <taxon>Bacteria</taxon>
        <taxon>Pseudomonadati</taxon>
        <taxon>Pseudomonadota</taxon>
        <taxon>Betaproteobacteria</taxon>
        <taxon>Burkholderiales</taxon>
        <taxon>Burkholderiaceae</taxon>
        <taxon>Cupriavidus</taxon>
    </lineage>
</organism>
<protein>
    <submittedName>
        <fullName evidence="8">TRANSCRIPTION REGULATOR PROTEIN GntR family</fullName>
    </submittedName>
</protein>
<dbReference type="SUPFAM" id="SSF53383">
    <property type="entry name" value="PLP-dependent transferases"/>
    <property type="match status" value="1"/>
</dbReference>
<dbReference type="InterPro" id="IPR036390">
    <property type="entry name" value="WH_DNA-bd_sf"/>
</dbReference>
<dbReference type="EMBL" id="OFSQ01000009">
    <property type="protein sequence ID" value="SOY47959.1"/>
    <property type="molecule type" value="Genomic_DNA"/>
</dbReference>
<dbReference type="CDD" id="cd00609">
    <property type="entry name" value="AAT_like"/>
    <property type="match status" value="1"/>
</dbReference>
<keyword evidence="5" id="KW-0804">Transcription</keyword>
<name>A0A375BMR9_9BURK</name>
<dbReference type="InterPro" id="IPR036388">
    <property type="entry name" value="WH-like_DNA-bd_sf"/>
</dbReference>
<dbReference type="SMART" id="SM00345">
    <property type="entry name" value="HTH_GNTR"/>
    <property type="match status" value="1"/>
</dbReference>
<dbReference type="GO" id="GO:0003700">
    <property type="term" value="F:DNA-binding transcription factor activity"/>
    <property type="evidence" value="ECO:0007669"/>
    <property type="project" value="InterPro"/>
</dbReference>
<evidence type="ECO:0000256" key="4">
    <source>
        <dbReference type="ARBA" id="ARBA00023125"/>
    </source>
</evidence>
<dbReference type="Proteomes" id="UP000256780">
    <property type="component" value="Chromosome CBM2587_a"/>
</dbReference>
<dbReference type="PROSITE" id="PS50949">
    <property type="entry name" value="HTH_GNTR"/>
    <property type="match status" value="1"/>
</dbReference>
<dbReference type="AlphaFoldDB" id="A0A375BMR9"/>
<feature type="domain" description="HTH gntR-type" evidence="7">
    <location>
        <begin position="58"/>
        <end position="126"/>
    </location>
</feature>
<dbReference type="GO" id="GO:0003677">
    <property type="term" value="F:DNA binding"/>
    <property type="evidence" value="ECO:0007669"/>
    <property type="project" value="UniProtKB-KW"/>
</dbReference>
<dbReference type="Gene3D" id="3.40.640.10">
    <property type="entry name" value="Type I PLP-dependent aspartate aminotransferase-like (Major domain)"/>
    <property type="match status" value="1"/>
</dbReference>
<evidence type="ECO:0000256" key="3">
    <source>
        <dbReference type="ARBA" id="ARBA00023015"/>
    </source>
</evidence>
<keyword evidence="2" id="KW-0663">Pyridoxal phosphate</keyword>
<evidence type="ECO:0000313" key="8">
    <source>
        <dbReference type="EMBL" id="SOY47959.1"/>
    </source>
</evidence>
<keyword evidence="4" id="KW-0238">DNA-binding</keyword>
<feature type="compositionally biased region" description="Basic and acidic residues" evidence="6">
    <location>
        <begin position="1"/>
        <end position="10"/>
    </location>
</feature>
<dbReference type="PANTHER" id="PTHR46577:SF2">
    <property type="entry name" value="TRANSCRIPTIONAL REGULATORY PROTEIN"/>
    <property type="match status" value="1"/>
</dbReference>
<dbReference type="GO" id="GO:0030170">
    <property type="term" value="F:pyridoxal phosphate binding"/>
    <property type="evidence" value="ECO:0007669"/>
    <property type="project" value="InterPro"/>
</dbReference>
<dbReference type="CDD" id="cd07377">
    <property type="entry name" value="WHTH_GntR"/>
    <property type="match status" value="1"/>
</dbReference>
<feature type="region of interest" description="Disordered" evidence="6">
    <location>
        <begin position="1"/>
        <end position="34"/>
    </location>
</feature>
<dbReference type="Pfam" id="PF00392">
    <property type="entry name" value="GntR"/>
    <property type="match status" value="1"/>
</dbReference>
<dbReference type="PANTHER" id="PTHR46577">
    <property type="entry name" value="HTH-TYPE TRANSCRIPTIONAL REGULATORY PROTEIN GABR"/>
    <property type="match status" value="1"/>
</dbReference>
<comment type="caution">
    <text evidence="8">The sequence shown here is derived from an EMBL/GenBank/DDBJ whole genome shotgun (WGS) entry which is preliminary data.</text>
</comment>
<dbReference type="PRINTS" id="PR00035">
    <property type="entry name" value="HTHGNTR"/>
</dbReference>
<proteinExistence type="inferred from homology"/>
<dbReference type="OrthoDB" id="9804020at2"/>
<evidence type="ECO:0000259" key="7">
    <source>
        <dbReference type="PROSITE" id="PS50949"/>
    </source>
</evidence>
<comment type="similarity">
    <text evidence="1">In the C-terminal section; belongs to the class-I pyridoxal-phosphate-dependent aminotransferase family.</text>
</comment>
<gene>
    <name evidence="8" type="ORF">CBM2587_A170025</name>
</gene>
<dbReference type="InterPro" id="IPR004839">
    <property type="entry name" value="Aminotransferase_I/II_large"/>
</dbReference>